<dbReference type="InterPro" id="IPR022642">
    <property type="entry name" value="CheR_C"/>
</dbReference>
<protein>
    <recommendedName>
        <fullName evidence="2">protein-glutamate O-methyltransferase</fullName>
        <ecNumber evidence="2">2.1.1.80</ecNumber>
    </recommendedName>
</protein>
<keyword evidence="5" id="KW-0949">S-adenosyl-L-methionine</keyword>
<proteinExistence type="predicted"/>
<dbReference type="Gene3D" id="3.40.50.150">
    <property type="entry name" value="Vaccinia Virus protein VP39"/>
    <property type="match status" value="1"/>
</dbReference>
<dbReference type="PANTHER" id="PTHR24422:SF10">
    <property type="entry name" value="CHEMOTAXIS PROTEIN METHYLTRANSFERASE 2"/>
    <property type="match status" value="1"/>
</dbReference>
<accession>A0A660HSE3</accession>
<dbReference type="EMBL" id="CP032683">
    <property type="protein sequence ID" value="AYK15210.1"/>
    <property type="molecule type" value="Genomic_DNA"/>
</dbReference>
<evidence type="ECO:0000313" key="9">
    <source>
        <dbReference type="EMBL" id="NLK31314.1"/>
    </source>
</evidence>
<dbReference type="SUPFAM" id="SSF53335">
    <property type="entry name" value="S-adenosyl-L-methionine-dependent methyltransferases"/>
    <property type="match status" value="1"/>
</dbReference>
<keyword evidence="10" id="KW-1185">Reference proteome</keyword>
<dbReference type="Pfam" id="PF03705">
    <property type="entry name" value="CheR_N"/>
    <property type="match status" value="1"/>
</dbReference>
<reference evidence="9 11" key="3">
    <citation type="journal article" date="2020" name="Biotechnol. Biofuels">
        <title>New insights from the biogas microbiome by comprehensive genome-resolved metagenomics of nearly 1600 species originating from multiple anaerobic digesters.</title>
        <authorList>
            <person name="Campanaro S."/>
            <person name="Treu L."/>
            <person name="Rodriguez-R L.M."/>
            <person name="Kovalovszki A."/>
            <person name="Ziels R.M."/>
            <person name="Maus I."/>
            <person name="Zhu X."/>
            <person name="Kougias P.G."/>
            <person name="Basile A."/>
            <person name="Luo G."/>
            <person name="Schluter A."/>
            <person name="Konstantinidis K.T."/>
            <person name="Angelidaki I."/>
        </authorList>
    </citation>
    <scope>NUCLEOTIDE SEQUENCE [LARGE SCALE GENOMIC DNA]</scope>
    <source>
        <strain evidence="9">AS22ysBPME_46</strain>
    </source>
</reference>
<dbReference type="Gene3D" id="1.10.155.10">
    <property type="entry name" value="Chemotaxis receptor methyltransferase CheR, N-terminal domain"/>
    <property type="match status" value="1"/>
</dbReference>
<evidence type="ECO:0000313" key="8">
    <source>
        <dbReference type="EMBL" id="AYK15210.1"/>
    </source>
</evidence>
<dbReference type="CDD" id="cd02440">
    <property type="entry name" value="AdoMet_MTases"/>
    <property type="match status" value="1"/>
</dbReference>
<dbReference type="SMART" id="SM00138">
    <property type="entry name" value="MeTrc"/>
    <property type="match status" value="1"/>
</dbReference>
<gene>
    <name evidence="8" type="ORF">AOB57_008410</name>
    <name evidence="9" type="ORF">GX302_00320</name>
</gene>
<evidence type="ECO:0000256" key="4">
    <source>
        <dbReference type="ARBA" id="ARBA00022679"/>
    </source>
</evidence>
<feature type="region of interest" description="Disordered" evidence="6">
    <location>
        <begin position="1"/>
        <end position="26"/>
    </location>
</feature>
<dbReference type="Pfam" id="PF01739">
    <property type="entry name" value="CheR"/>
    <property type="match status" value="1"/>
</dbReference>
<dbReference type="InterPro" id="IPR050903">
    <property type="entry name" value="Bact_Chemotaxis_MeTrfase"/>
</dbReference>
<comment type="catalytic activity">
    <reaction evidence="1">
        <text>L-glutamyl-[protein] + S-adenosyl-L-methionine = [protein]-L-glutamate 5-O-methyl ester + S-adenosyl-L-homocysteine</text>
        <dbReference type="Rhea" id="RHEA:24452"/>
        <dbReference type="Rhea" id="RHEA-COMP:10208"/>
        <dbReference type="Rhea" id="RHEA-COMP:10311"/>
        <dbReference type="ChEBI" id="CHEBI:29973"/>
        <dbReference type="ChEBI" id="CHEBI:57856"/>
        <dbReference type="ChEBI" id="CHEBI:59789"/>
        <dbReference type="ChEBI" id="CHEBI:82795"/>
        <dbReference type="EC" id="2.1.1.80"/>
    </reaction>
</comment>
<dbReference type="RefSeq" id="WP_054298999.1">
    <property type="nucleotide sequence ID" value="NZ_CP032683.1"/>
</dbReference>
<keyword evidence="4 8" id="KW-0808">Transferase</keyword>
<organism evidence="8 10">
    <name type="scientific">Methanosarcina flavescens</name>
    <dbReference type="NCBI Taxonomy" id="1715806"/>
    <lineage>
        <taxon>Archaea</taxon>
        <taxon>Methanobacteriati</taxon>
        <taxon>Methanobacteriota</taxon>
        <taxon>Stenosarchaea group</taxon>
        <taxon>Methanomicrobia</taxon>
        <taxon>Methanosarcinales</taxon>
        <taxon>Methanosarcinaceae</taxon>
        <taxon>Methanosarcina</taxon>
    </lineage>
</organism>
<dbReference type="InterPro" id="IPR036804">
    <property type="entry name" value="CheR_N_sf"/>
</dbReference>
<reference evidence="8" key="2">
    <citation type="submission" date="2018-10" db="EMBL/GenBank/DDBJ databases">
        <authorList>
            <person name="Fischer M.A."/>
            <person name="Kern T."/>
            <person name="Deppenmeier U."/>
            <person name="Schmitz R.A."/>
            <person name="Rother M."/>
        </authorList>
    </citation>
    <scope>NUCLEOTIDE SEQUENCE</scope>
    <source>
        <strain evidence="8">E03.2</strain>
    </source>
</reference>
<dbReference type="Proteomes" id="UP000585579">
    <property type="component" value="Unassembled WGS sequence"/>
</dbReference>
<name>A0A660HSE3_9EURY</name>
<dbReference type="PRINTS" id="PR00996">
    <property type="entry name" value="CHERMTFRASE"/>
</dbReference>
<evidence type="ECO:0000256" key="2">
    <source>
        <dbReference type="ARBA" id="ARBA00012534"/>
    </source>
</evidence>
<sequence length="313" mass="36720">MGNDPVRKANENETNKEINRETKSSRNQEIDPGFELLKRIITGKTGFNCEHYKEAHFRRRINVRVRATNSGSYGAYLKLLKKDPQEYKFLVDTLTVNVSEFFRNPETFSIIEKEIIPSIVKYRSESLIRSIRIWSAGCAGGEETYSLAILLHRVMKTDFNKYKIRIIGTDIDAKSLEKARKGVYSENSLKNLDLSTKERYFLKQGDAYQVIDELRNITRFKHHDLISGTRIDRFDIIVCRNVMIYFKKEIQEKLQLNFYQALEKGGFFVIGKSETLIGTASSLFKPYNTRERLYVKEISRDIYRRDRESKEFK</sequence>
<evidence type="ECO:0000256" key="6">
    <source>
        <dbReference type="SAM" id="MobiDB-lite"/>
    </source>
</evidence>
<dbReference type="OrthoDB" id="10657at2157"/>
<reference evidence="8 10" key="1">
    <citation type="journal article" date="2016" name="Int. J. Syst. Evol. Microbiol.">
        <title>Methanosarcina flavescens sp. nov., a methanogenic archaeon isolated from a full-scale anaerobic digester.</title>
        <authorList>
            <person name="Kern T."/>
            <person name="Fischer M.A."/>
            <person name="Deppenmeier U."/>
            <person name="Schmitz R.A."/>
            <person name="Rother M."/>
        </authorList>
    </citation>
    <scope>NUCLEOTIDE SEQUENCE [LARGE SCALE GENOMIC DNA]</scope>
    <source>
        <strain evidence="8 10">E03.2</strain>
    </source>
</reference>
<evidence type="ECO:0000313" key="10">
    <source>
        <dbReference type="Proteomes" id="UP000053087"/>
    </source>
</evidence>
<keyword evidence="3 8" id="KW-0489">Methyltransferase</keyword>
<evidence type="ECO:0000259" key="7">
    <source>
        <dbReference type="PROSITE" id="PS50123"/>
    </source>
</evidence>
<dbReference type="GO" id="GO:0032259">
    <property type="term" value="P:methylation"/>
    <property type="evidence" value="ECO:0007669"/>
    <property type="project" value="UniProtKB-KW"/>
</dbReference>
<dbReference type="AlphaFoldDB" id="A0A660HSE3"/>
<evidence type="ECO:0000256" key="5">
    <source>
        <dbReference type="ARBA" id="ARBA00022691"/>
    </source>
</evidence>
<evidence type="ECO:0000256" key="1">
    <source>
        <dbReference type="ARBA" id="ARBA00001541"/>
    </source>
</evidence>
<dbReference type="GeneID" id="53688130"/>
<dbReference type="SUPFAM" id="SSF47757">
    <property type="entry name" value="Chemotaxis receptor methyltransferase CheR, N-terminal domain"/>
    <property type="match status" value="1"/>
</dbReference>
<evidence type="ECO:0000256" key="3">
    <source>
        <dbReference type="ARBA" id="ARBA00022603"/>
    </source>
</evidence>
<dbReference type="PROSITE" id="PS50123">
    <property type="entry name" value="CHER"/>
    <property type="match status" value="1"/>
</dbReference>
<dbReference type="EMBL" id="JAAYQL010000003">
    <property type="protein sequence ID" value="NLK31314.1"/>
    <property type="molecule type" value="Genomic_DNA"/>
</dbReference>
<dbReference type="EC" id="2.1.1.80" evidence="2"/>
<dbReference type="GO" id="GO:0008983">
    <property type="term" value="F:protein-glutamate O-methyltransferase activity"/>
    <property type="evidence" value="ECO:0007669"/>
    <property type="project" value="UniProtKB-EC"/>
</dbReference>
<dbReference type="InterPro" id="IPR000780">
    <property type="entry name" value="CheR_MeTrfase"/>
</dbReference>
<evidence type="ECO:0000313" key="11">
    <source>
        <dbReference type="Proteomes" id="UP000585579"/>
    </source>
</evidence>
<dbReference type="PANTHER" id="PTHR24422">
    <property type="entry name" value="CHEMOTAXIS PROTEIN METHYLTRANSFERASE"/>
    <property type="match status" value="1"/>
</dbReference>
<dbReference type="InterPro" id="IPR022641">
    <property type="entry name" value="CheR_N"/>
</dbReference>
<feature type="domain" description="CheR-type methyltransferase" evidence="7">
    <location>
        <begin position="34"/>
        <end position="297"/>
    </location>
</feature>
<dbReference type="KEGG" id="mfz:AOB57_008410"/>
<dbReference type="InterPro" id="IPR029063">
    <property type="entry name" value="SAM-dependent_MTases_sf"/>
</dbReference>
<dbReference type="Proteomes" id="UP000053087">
    <property type="component" value="Chromosome"/>
</dbReference>